<protein>
    <recommendedName>
        <fullName evidence="1">CxC2-like cysteine cluster KDZ transposase-associated domain-containing protein</fullName>
    </recommendedName>
</protein>
<evidence type="ECO:0000313" key="3">
    <source>
        <dbReference type="Proteomes" id="UP000807353"/>
    </source>
</evidence>
<keyword evidence="3" id="KW-1185">Reference proteome</keyword>
<gene>
    <name evidence="2" type="ORF">BDZ94DRAFT_1199791</name>
</gene>
<feature type="domain" description="CxC2-like cysteine cluster KDZ transposase-associated" evidence="1">
    <location>
        <begin position="81"/>
        <end position="188"/>
    </location>
</feature>
<name>A0A9P5Y0Y9_9AGAR</name>
<reference evidence="2" key="1">
    <citation type="submission" date="2020-11" db="EMBL/GenBank/DDBJ databases">
        <authorList>
            <consortium name="DOE Joint Genome Institute"/>
            <person name="Ahrendt S."/>
            <person name="Riley R."/>
            <person name="Andreopoulos W."/>
            <person name="Labutti K."/>
            <person name="Pangilinan J."/>
            <person name="Ruiz-Duenas F.J."/>
            <person name="Barrasa J.M."/>
            <person name="Sanchez-Garcia M."/>
            <person name="Camarero S."/>
            <person name="Miyauchi S."/>
            <person name="Serrano A."/>
            <person name="Linde D."/>
            <person name="Babiker R."/>
            <person name="Drula E."/>
            <person name="Ayuso-Fernandez I."/>
            <person name="Pacheco R."/>
            <person name="Padilla G."/>
            <person name="Ferreira P."/>
            <person name="Barriuso J."/>
            <person name="Kellner H."/>
            <person name="Castanera R."/>
            <person name="Alfaro M."/>
            <person name="Ramirez L."/>
            <person name="Pisabarro A.G."/>
            <person name="Kuo A."/>
            <person name="Tritt A."/>
            <person name="Lipzen A."/>
            <person name="He G."/>
            <person name="Yan M."/>
            <person name="Ng V."/>
            <person name="Cullen D."/>
            <person name="Martin F."/>
            <person name="Rosso M.-N."/>
            <person name="Henrissat B."/>
            <person name="Hibbett D."/>
            <person name="Martinez A.T."/>
            <person name="Grigoriev I.V."/>
        </authorList>
    </citation>
    <scope>NUCLEOTIDE SEQUENCE</scope>
    <source>
        <strain evidence="2">CBS 247.69</strain>
    </source>
</reference>
<accession>A0A9P5Y0Y9</accession>
<dbReference type="Pfam" id="PF18803">
    <property type="entry name" value="CxC2"/>
    <property type="match status" value="1"/>
</dbReference>
<dbReference type="Proteomes" id="UP000807353">
    <property type="component" value="Unassembled WGS sequence"/>
</dbReference>
<dbReference type="AlphaFoldDB" id="A0A9P5Y0Y9"/>
<sequence>MKQWVQHDRELFLWELLRLEGNMSPHNPLCSSCHTRPHQYRCSICFGDQVLCKECIVEAHRTNPLHYVEKWNGIYYERTNLKTLGLRIQLNHPLSEQCFNHKRAPGDDFIIIDSLGVHEVGLDFCECERAPSHATQLLRAHLYPATGIYPKTAATFQVLQQFHLLSFESKCSGYEFYNSLERLMDNVGGGRRDRYNEFMRIVRQWRHLKMLKRTGRAHDPEGIEETKPGQCALLCPACPQPGINLSPNWESSPESERWLTALFLGIDANFRMTRKHVSSEEHDPSLGPGWAFFVEETSYKKYLAENWDKKQD</sequence>
<dbReference type="EMBL" id="MU150320">
    <property type="protein sequence ID" value="KAF9459230.1"/>
    <property type="molecule type" value="Genomic_DNA"/>
</dbReference>
<dbReference type="InterPro" id="IPR041457">
    <property type="entry name" value="CxC2_KDZ-assoc"/>
</dbReference>
<organism evidence="2 3">
    <name type="scientific">Collybia nuda</name>
    <dbReference type="NCBI Taxonomy" id="64659"/>
    <lineage>
        <taxon>Eukaryota</taxon>
        <taxon>Fungi</taxon>
        <taxon>Dikarya</taxon>
        <taxon>Basidiomycota</taxon>
        <taxon>Agaricomycotina</taxon>
        <taxon>Agaricomycetes</taxon>
        <taxon>Agaricomycetidae</taxon>
        <taxon>Agaricales</taxon>
        <taxon>Tricholomatineae</taxon>
        <taxon>Clitocybaceae</taxon>
        <taxon>Collybia</taxon>
    </lineage>
</organism>
<feature type="non-terminal residue" evidence="2">
    <location>
        <position position="312"/>
    </location>
</feature>
<proteinExistence type="predicted"/>
<dbReference type="OrthoDB" id="3235114at2759"/>
<evidence type="ECO:0000259" key="1">
    <source>
        <dbReference type="Pfam" id="PF18803"/>
    </source>
</evidence>
<comment type="caution">
    <text evidence="2">The sequence shown here is derived from an EMBL/GenBank/DDBJ whole genome shotgun (WGS) entry which is preliminary data.</text>
</comment>
<evidence type="ECO:0000313" key="2">
    <source>
        <dbReference type="EMBL" id="KAF9459230.1"/>
    </source>
</evidence>